<dbReference type="CDD" id="cd05716">
    <property type="entry name" value="IgV_pIgR_like"/>
    <property type="match status" value="1"/>
</dbReference>
<dbReference type="Gene3D" id="2.60.40.10">
    <property type="entry name" value="Immunoglobulins"/>
    <property type="match status" value="1"/>
</dbReference>
<evidence type="ECO:0000313" key="7">
    <source>
        <dbReference type="Proteomes" id="UP000504602"/>
    </source>
</evidence>
<evidence type="ECO:0000313" key="8">
    <source>
        <dbReference type="RefSeq" id="XP_030915789.1"/>
    </source>
</evidence>
<feature type="signal peptide" evidence="5">
    <location>
        <begin position="1"/>
        <end position="21"/>
    </location>
</feature>
<keyword evidence="7" id="KW-1185">Reference proteome</keyword>
<keyword evidence="3" id="KW-0472">Membrane</keyword>
<accession>A0A8N5I0H9</accession>
<evidence type="ECO:0000256" key="1">
    <source>
        <dbReference type="ARBA" id="ARBA00004370"/>
    </source>
</evidence>
<dbReference type="InterPro" id="IPR003599">
    <property type="entry name" value="Ig_sub"/>
</dbReference>
<evidence type="ECO:0000259" key="6">
    <source>
        <dbReference type="PROSITE" id="PS50835"/>
    </source>
</evidence>
<dbReference type="PANTHER" id="PTHR11860:SF87">
    <property type="entry name" value="CMRF35-LIKE MOLECULE 8"/>
    <property type="match status" value="1"/>
</dbReference>
<dbReference type="OrthoDB" id="8920197at2759"/>
<dbReference type="GO" id="GO:0004888">
    <property type="term" value="F:transmembrane signaling receptor activity"/>
    <property type="evidence" value="ECO:0007669"/>
    <property type="project" value="TreeGrafter"/>
</dbReference>
<keyword evidence="2" id="KW-0812">Transmembrane</keyword>
<feature type="domain" description="Ig-like" evidence="6">
    <location>
        <begin position="25"/>
        <end position="132"/>
    </location>
</feature>
<evidence type="ECO:0000256" key="5">
    <source>
        <dbReference type="SAM" id="SignalP"/>
    </source>
</evidence>
<dbReference type="Proteomes" id="UP000504602">
    <property type="component" value="Unplaced"/>
</dbReference>
<feature type="region of interest" description="Disordered" evidence="4">
    <location>
        <begin position="240"/>
        <end position="264"/>
    </location>
</feature>
<dbReference type="RefSeq" id="XP_030915789.1">
    <property type="nucleotide sequence ID" value="XM_031059929.1"/>
</dbReference>
<comment type="subcellular location">
    <subcellularLocation>
        <location evidence="1">Membrane</location>
    </subcellularLocation>
</comment>
<gene>
    <name evidence="8" type="primary">LOC102034850</name>
</gene>
<feature type="compositionally biased region" description="Basic and acidic residues" evidence="4">
    <location>
        <begin position="254"/>
        <end position="264"/>
    </location>
</feature>
<dbReference type="AlphaFoldDB" id="A0A8N5I0H9"/>
<evidence type="ECO:0000256" key="3">
    <source>
        <dbReference type="ARBA" id="ARBA00023136"/>
    </source>
</evidence>
<protein>
    <submittedName>
        <fullName evidence="8">CMRF35-like molecule 8</fullName>
    </submittedName>
</protein>
<dbReference type="InterPro" id="IPR007110">
    <property type="entry name" value="Ig-like_dom"/>
</dbReference>
<dbReference type="Pfam" id="PF07686">
    <property type="entry name" value="V-set"/>
    <property type="match status" value="1"/>
</dbReference>
<feature type="compositionally biased region" description="Basic and acidic residues" evidence="4">
    <location>
        <begin position="200"/>
        <end position="214"/>
    </location>
</feature>
<feature type="region of interest" description="Disordered" evidence="4">
    <location>
        <begin position="199"/>
        <end position="218"/>
    </location>
</feature>
<dbReference type="InterPro" id="IPR036179">
    <property type="entry name" value="Ig-like_dom_sf"/>
</dbReference>
<proteinExistence type="predicted"/>
<feature type="chain" id="PRO_5035437917" evidence="5">
    <location>
        <begin position="22"/>
        <end position="357"/>
    </location>
</feature>
<dbReference type="InterPro" id="IPR013106">
    <property type="entry name" value="Ig_V-set"/>
</dbReference>
<keyword evidence="5" id="KW-0732">Signal</keyword>
<organism evidence="7 8">
    <name type="scientific">Geospiza fortis</name>
    <name type="common">Medium ground-finch</name>
    <dbReference type="NCBI Taxonomy" id="48883"/>
    <lineage>
        <taxon>Eukaryota</taxon>
        <taxon>Metazoa</taxon>
        <taxon>Chordata</taxon>
        <taxon>Craniata</taxon>
        <taxon>Vertebrata</taxon>
        <taxon>Euteleostomi</taxon>
        <taxon>Archelosauria</taxon>
        <taxon>Archosauria</taxon>
        <taxon>Dinosauria</taxon>
        <taxon>Saurischia</taxon>
        <taxon>Theropoda</taxon>
        <taxon>Coelurosauria</taxon>
        <taxon>Aves</taxon>
        <taxon>Neognathae</taxon>
        <taxon>Neoaves</taxon>
        <taxon>Telluraves</taxon>
        <taxon>Australaves</taxon>
        <taxon>Passeriformes</taxon>
        <taxon>Thraupidae</taxon>
        <taxon>Geospiza</taxon>
    </lineage>
</organism>
<dbReference type="SMART" id="SM00409">
    <property type="entry name" value="IG"/>
    <property type="match status" value="1"/>
</dbReference>
<sequence>MRIFLVWTLFLVRAMSTGGWAVTGPRQVTVEQGSSLAVSCIYKPRYKLNSKYWCLKNSLWPCLTSIIQTDGSEVAVTRDRVSIRDNHTANSFTVTLSSVTAGDAGRYSCGVKKKVGISRWHSTKVMVSAAVSNTTEDSNLSPLTTNPLCLRGCGEPPVLSQPSVIHLLLLLSIKVPVALALLGGAAWVRSRGRSSMEVVPEAKEEAKPQRHNEEEQQGCPQVSMWLLLALTSALLPGRAERPAGAGAPRCIQQRKREVSEQRQRSRESACLHSIAKLQPEVRQGGFSILNSCVLRAFPGTAERRAKEDAGTLSCGMPKGFFPFYESADVEVIITPVGPGTFSPHSNSDAHVGGPGPH</sequence>
<feature type="compositionally biased region" description="Low complexity" evidence="4">
    <location>
        <begin position="240"/>
        <end position="249"/>
    </location>
</feature>
<dbReference type="PROSITE" id="PS50835">
    <property type="entry name" value="IG_LIKE"/>
    <property type="match status" value="1"/>
</dbReference>
<dbReference type="PANTHER" id="PTHR11860">
    <property type="entry name" value="POLYMERIC-IMMUNOGLOBULIN RECEPTOR"/>
    <property type="match status" value="1"/>
</dbReference>
<dbReference type="GeneID" id="102034850"/>
<dbReference type="InterPro" id="IPR050671">
    <property type="entry name" value="CD300_family_receptors"/>
</dbReference>
<feature type="region of interest" description="Disordered" evidence="4">
    <location>
        <begin position="338"/>
        <end position="357"/>
    </location>
</feature>
<dbReference type="InterPro" id="IPR013783">
    <property type="entry name" value="Ig-like_fold"/>
</dbReference>
<name>A0A8N5I0H9_GEOFO</name>
<reference evidence="8" key="1">
    <citation type="submission" date="2025-08" db="UniProtKB">
        <authorList>
            <consortium name="RefSeq"/>
        </authorList>
    </citation>
    <scope>IDENTIFICATION</scope>
</reference>
<dbReference type="SUPFAM" id="SSF48726">
    <property type="entry name" value="Immunoglobulin"/>
    <property type="match status" value="1"/>
</dbReference>
<evidence type="ECO:0000256" key="2">
    <source>
        <dbReference type="ARBA" id="ARBA00022692"/>
    </source>
</evidence>
<dbReference type="GO" id="GO:0005886">
    <property type="term" value="C:plasma membrane"/>
    <property type="evidence" value="ECO:0007669"/>
    <property type="project" value="TreeGrafter"/>
</dbReference>
<evidence type="ECO:0000256" key="4">
    <source>
        <dbReference type="SAM" id="MobiDB-lite"/>
    </source>
</evidence>